<reference evidence="1" key="1">
    <citation type="submission" date="2018-02" db="EMBL/GenBank/DDBJ databases">
        <title>Rhizophora mucronata_Transcriptome.</title>
        <authorList>
            <person name="Meera S.P."/>
            <person name="Sreeshan A."/>
            <person name="Augustine A."/>
        </authorList>
    </citation>
    <scope>NUCLEOTIDE SEQUENCE</scope>
    <source>
        <tissue evidence="1">Leaf</tissue>
    </source>
</reference>
<accession>A0A2P2PT05</accession>
<name>A0A2P2PT05_RHIMU</name>
<evidence type="ECO:0000313" key="1">
    <source>
        <dbReference type="EMBL" id="MBX57835.1"/>
    </source>
</evidence>
<protein>
    <submittedName>
        <fullName evidence="1">Guanylate-binding protein 4-like isoform X3</fullName>
    </submittedName>
</protein>
<dbReference type="EMBL" id="GGEC01077351">
    <property type="protein sequence ID" value="MBX57835.1"/>
    <property type="molecule type" value="Transcribed_RNA"/>
</dbReference>
<dbReference type="AlphaFoldDB" id="A0A2P2PT05"/>
<proteinExistence type="predicted"/>
<sequence length="33" mass="3703">MESPLCSRHLVSAPRKLQTPSHLEVFPAQSLDQ</sequence>
<organism evidence="1">
    <name type="scientific">Rhizophora mucronata</name>
    <name type="common">Asiatic mangrove</name>
    <dbReference type="NCBI Taxonomy" id="61149"/>
    <lineage>
        <taxon>Eukaryota</taxon>
        <taxon>Viridiplantae</taxon>
        <taxon>Streptophyta</taxon>
        <taxon>Embryophyta</taxon>
        <taxon>Tracheophyta</taxon>
        <taxon>Spermatophyta</taxon>
        <taxon>Magnoliopsida</taxon>
        <taxon>eudicotyledons</taxon>
        <taxon>Gunneridae</taxon>
        <taxon>Pentapetalae</taxon>
        <taxon>rosids</taxon>
        <taxon>fabids</taxon>
        <taxon>Malpighiales</taxon>
        <taxon>Rhizophoraceae</taxon>
        <taxon>Rhizophora</taxon>
    </lineage>
</organism>